<evidence type="ECO:0000256" key="7">
    <source>
        <dbReference type="ARBA" id="ARBA00022777"/>
    </source>
</evidence>
<evidence type="ECO:0000256" key="4">
    <source>
        <dbReference type="ARBA" id="ARBA00022553"/>
    </source>
</evidence>
<evidence type="ECO:0000256" key="5">
    <source>
        <dbReference type="ARBA" id="ARBA00022679"/>
    </source>
</evidence>
<sequence>MIIVVIVLIIVVIVLFAHLFFIKNELKKLTRNLKSINNGKSINNLTISFFNKEIESLTEEINKNLEEKKQFEVDKIRFQNNFRKATSDISHDLRTPLTSIKGYIQFLKLGNLNESEKSEYINIIEERVKTLEILLNDFYELSLIDSVEYELKFDKVNLSRVVQEALLSKYAEFSVKKVEPKICIEDKNIFIIGDNCALGRIVDNLLSNAIKYFKSYIKISLTRENDCVIFKVINDTENLETADEERIFDRFYMADKTRSGKGTGLGLSIAKELALKMKGSINAELKDNALIICCKFKIFDI</sequence>
<dbReference type="Gene3D" id="1.10.287.130">
    <property type="match status" value="1"/>
</dbReference>
<keyword evidence="7 14" id="KW-0418">Kinase</keyword>
<evidence type="ECO:0000313" key="14">
    <source>
        <dbReference type="EMBL" id="MFL0252459.1"/>
    </source>
</evidence>
<feature type="coiled-coil region" evidence="11">
    <location>
        <begin position="47"/>
        <end position="74"/>
    </location>
</feature>
<dbReference type="InterPro" id="IPR003661">
    <property type="entry name" value="HisK_dim/P_dom"/>
</dbReference>
<comment type="subcellular location">
    <subcellularLocation>
        <location evidence="2">Membrane</location>
        <topology evidence="2">Multi-pass membrane protein</topology>
    </subcellularLocation>
</comment>
<dbReference type="PANTHER" id="PTHR45528:SF8">
    <property type="entry name" value="HISTIDINE KINASE"/>
    <property type="match status" value="1"/>
</dbReference>
<keyword evidence="11" id="KW-0175">Coiled coil</keyword>
<dbReference type="CDD" id="cd00075">
    <property type="entry name" value="HATPase"/>
    <property type="match status" value="1"/>
</dbReference>
<comment type="caution">
    <text evidence="14">The sequence shown here is derived from an EMBL/GenBank/DDBJ whole genome shotgun (WGS) entry which is preliminary data.</text>
</comment>
<dbReference type="CDD" id="cd00082">
    <property type="entry name" value="HisKA"/>
    <property type="match status" value="1"/>
</dbReference>
<keyword evidence="10 12" id="KW-0472">Membrane</keyword>
<protein>
    <recommendedName>
        <fullName evidence="3">histidine kinase</fullName>
        <ecNumber evidence="3">2.7.13.3</ecNumber>
    </recommendedName>
</protein>
<dbReference type="PROSITE" id="PS50109">
    <property type="entry name" value="HIS_KIN"/>
    <property type="match status" value="1"/>
</dbReference>
<dbReference type="EMBL" id="JBJIAA010000017">
    <property type="protein sequence ID" value="MFL0252459.1"/>
    <property type="molecule type" value="Genomic_DNA"/>
</dbReference>
<proteinExistence type="predicted"/>
<evidence type="ECO:0000313" key="15">
    <source>
        <dbReference type="Proteomes" id="UP001623592"/>
    </source>
</evidence>
<evidence type="ECO:0000256" key="10">
    <source>
        <dbReference type="ARBA" id="ARBA00023136"/>
    </source>
</evidence>
<dbReference type="Gene3D" id="3.30.565.10">
    <property type="entry name" value="Histidine kinase-like ATPase, C-terminal domain"/>
    <property type="match status" value="1"/>
</dbReference>
<evidence type="ECO:0000256" key="9">
    <source>
        <dbReference type="ARBA" id="ARBA00023012"/>
    </source>
</evidence>
<evidence type="ECO:0000256" key="12">
    <source>
        <dbReference type="SAM" id="Phobius"/>
    </source>
</evidence>
<evidence type="ECO:0000256" key="3">
    <source>
        <dbReference type="ARBA" id="ARBA00012438"/>
    </source>
</evidence>
<feature type="transmembrane region" description="Helical" evidence="12">
    <location>
        <begin position="6"/>
        <end position="22"/>
    </location>
</feature>
<dbReference type="GO" id="GO:0016301">
    <property type="term" value="F:kinase activity"/>
    <property type="evidence" value="ECO:0007669"/>
    <property type="project" value="UniProtKB-KW"/>
</dbReference>
<dbReference type="EC" id="2.7.13.3" evidence="3"/>
<dbReference type="SMART" id="SM00387">
    <property type="entry name" value="HATPase_c"/>
    <property type="match status" value="1"/>
</dbReference>
<dbReference type="InterPro" id="IPR005467">
    <property type="entry name" value="His_kinase_dom"/>
</dbReference>
<keyword evidence="4" id="KW-0597">Phosphoprotein</keyword>
<evidence type="ECO:0000256" key="1">
    <source>
        <dbReference type="ARBA" id="ARBA00000085"/>
    </source>
</evidence>
<dbReference type="SMART" id="SM00388">
    <property type="entry name" value="HisKA"/>
    <property type="match status" value="1"/>
</dbReference>
<name>A0ABW8TIQ7_9CLOT</name>
<dbReference type="SUPFAM" id="SSF55874">
    <property type="entry name" value="ATPase domain of HSP90 chaperone/DNA topoisomerase II/histidine kinase"/>
    <property type="match status" value="1"/>
</dbReference>
<evidence type="ECO:0000259" key="13">
    <source>
        <dbReference type="PROSITE" id="PS50109"/>
    </source>
</evidence>
<dbReference type="RefSeq" id="WP_406789115.1">
    <property type="nucleotide sequence ID" value="NZ_JBJIAA010000017.1"/>
</dbReference>
<dbReference type="SUPFAM" id="SSF47384">
    <property type="entry name" value="Homodimeric domain of signal transducing histidine kinase"/>
    <property type="match status" value="1"/>
</dbReference>
<evidence type="ECO:0000256" key="11">
    <source>
        <dbReference type="SAM" id="Coils"/>
    </source>
</evidence>
<dbReference type="PANTHER" id="PTHR45528">
    <property type="entry name" value="SENSOR HISTIDINE KINASE CPXA"/>
    <property type="match status" value="1"/>
</dbReference>
<dbReference type="InterPro" id="IPR003594">
    <property type="entry name" value="HATPase_dom"/>
</dbReference>
<dbReference type="Pfam" id="PF00512">
    <property type="entry name" value="HisKA"/>
    <property type="match status" value="1"/>
</dbReference>
<keyword evidence="9" id="KW-0902">Two-component regulatory system</keyword>
<keyword evidence="15" id="KW-1185">Reference proteome</keyword>
<dbReference type="InterPro" id="IPR036097">
    <property type="entry name" value="HisK_dim/P_sf"/>
</dbReference>
<evidence type="ECO:0000256" key="8">
    <source>
        <dbReference type="ARBA" id="ARBA00022989"/>
    </source>
</evidence>
<comment type="catalytic activity">
    <reaction evidence="1">
        <text>ATP + protein L-histidine = ADP + protein N-phospho-L-histidine.</text>
        <dbReference type="EC" id="2.7.13.3"/>
    </reaction>
</comment>
<dbReference type="PRINTS" id="PR00344">
    <property type="entry name" value="BCTRLSENSOR"/>
</dbReference>
<keyword evidence="5" id="KW-0808">Transferase</keyword>
<organism evidence="14 15">
    <name type="scientific">Clostridium neuense</name>
    <dbReference type="NCBI Taxonomy" id="1728934"/>
    <lineage>
        <taxon>Bacteria</taxon>
        <taxon>Bacillati</taxon>
        <taxon>Bacillota</taxon>
        <taxon>Clostridia</taxon>
        <taxon>Eubacteriales</taxon>
        <taxon>Clostridiaceae</taxon>
        <taxon>Clostridium</taxon>
    </lineage>
</organism>
<accession>A0ABW8TIQ7</accession>
<keyword evidence="8 12" id="KW-1133">Transmembrane helix</keyword>
<evidence type="ECO:0000256" key="6">
    <source>
        <dbReference type="ARBA" id="ARBA00022692"/>
    </source>
</evidence>
<gene>
    <name evidence="14" type="ORF">ACJDT4_18775</name>
</gene>
<dbReference type="InterPro" id="IPR050398">
    <property type="entry name" value="HssS/ArlS-like"/>
</dbReference>
<dbReference type="InterPro" id="IPR004358">
    <property type="entry name" value="Sig_transdc_His_kin-like_C"/>
</dbReference>
<evidence type="ECO:0000256" key="2">
    <source>
        <dbReference type="ARBA" id="ARBA00004141"/>
    </source>
</evidence>
<dbReference type="InterPro" id="IPR036890">
    <property type="entry name" value="HATPase_C_sf"/>
</dbReference>
<reference evidence="14 15" key="1">
    <citation type="submission" date="2024-11" db="EMBL/GenBank/DDBJ databases">
        <authorList>
            <person name="Heng Y.C."/>
            <person name="Lim A.C.H."/>
            <person name="Lee J.K.Y."/>
            <person name="Kittelmann S."/>
        </authorList>
    </citation>
    <scope>NUCLEOTIDE SEQUENCE [LARGE SCALE GENOMIC DNA]</scope>
    <source>
        <strain evidence="14 15">WILCCON 0114</strain>
    </source>
</reference>
<dbReference type="Pfam" id="PF02518">
    <property type="entry name" value="HATPase_c"/>
    <property type="match status" value="1"/>
</dbReference>
<feature type="domain" description="Histidine kinase" evidence="13">
    <location>
        <begin position="88"/>
        <end position="284"/>
    </location>
</feature>
<keyword evidence="6 12" id="KW-0812">Transmembrane</keyword>
<dbReference type="Proteomes" id="UP001623592">
    <property type="component" value="Unassembled WGS sequence"/>
</dbReference>